<dbReference type="EMBL" id="NCXI01000028">
    <property type="protein sequence ID" value="PAK84354.1"/>
    <property type="molecule type" value="Genomic_DNA"/>
</dbReference>
<dbReference type="AlphaFoldDB" id="A0A269YFN7"/>
<dbReference type="Pfam" id="PF12464">
    <property type="entry name" value="Mac"/>
    <property type="match status" value="1"/>
</dbReference>
<comment type="caution">
    <text evidence="7">The sequence shown here is derived from an EMBL/GenBank/DDBJ whole genome shotgun (WGS) entry which is preliminary data.</text>
</comment>
<reference evidence="7 8" key="1">
    <citation type="submission" date="2017-04" db="EMBL/GenBank/DDBJ databases">
        <title>Kefir bacterial isolates.</title>
        <authorList>
            <person name="Kim Y."/>
            <person name="Blasche S."/>
            <person name="Patil K.R."/>
        </authorList>
    </citation>
    <scope>NUCLEOTIDE SEQUENCE [LARGE SCALE GENOMIC DNA]</scope>
    <source>
        <strain evidence="7 8">OG2</strain>
    </source>
</reference>
<gene>
    <name evidence="7" type="ORF">B8W98_05130</name>
</gene>
<dbReference type="CDD" id="cd03357">
    <property type="entry name" value="LbH_MAT_GAT"/>
    <property type="match status" value="1"/>
</dbReference>
<evidence type="ECO:0000256" key="3">
    <source>
        <dbReference type="ARBA" id="ARBA00022737"/>
    </source>
</evidence>
<dbReference type="PANTHER" id="PTHR43017">
    <property type="entry name" value="GALACTOSIDE O-ACETYLTRANSFERASE"/>
    <property type="match status" value="1"/>
</dbReference>
<dbReference type="PROSITE" id="PS00101">
    <property type="entry name" value="HEXAPEP_TRANSFERASES"/>
    <property type="match status" value="1"/>
</dbReference>
<proteinExistence type="inferred from homology"/>
<dbReference type="RefSeq" id="WP_095354568.1">
    <property type="nucleotide sequence ID" value="NZ_NCXI01000028.1"/>
</dbReference>
<protein>
    <recommendedName>
        <fullName evidence="5">Acetyltransferase</fullName>
        <ecNumber evidence="5">2.3.1.-</ecNumber>
    </recommendedName>
</protein>
<evidence type="ECO:0000313" key="7">
    <source>
        <dbReference type="EMBL" id="PAK84354.1"/>
    </source>
</evidence>
<dbReference type="GO" id="GO:0008870">
    <property type="term" value="F:galactoside O-acetyltransferase activity"/>
    <property type="evidence" value="ECO:0007669"/>
    <property type="project" value="TreeGrafter"/>
</dbReference>
<dbReference type="PANTHER" id="PTHR43017:SF1">
    <property type="entry name" value="ACETYLTRANSFERASE YJL218W-RELATED"/>
    <property type="match status" value="1"/>
</dbReference>
<dbReference type="InterPro" id="IPR001451">
    <property type="entry name" value="Hexapep"/>
</dbReference>
<evidence type="ECO:0000256" key="5">
    <source>
        <dbReference type="RuleBase" id="RU367021"/>
    </source>
</evidence>
<accession>A0A269YFN7</accession>
<dbReference type="Pfam" id="PF00132">
    <property type="entry name" value="Hexapep"/>
    <property type="match status" value="1"/>
</dbReference>
<evidence type="ECO:0000256" key="1">
    <source>
        <dbReference type="ARBA" id="ARBA00007274"/>
    </source>
</evidence>
<dbReference type="InterPro" id="IPR018357">
    <property type="entry name" value="Hexapep_transf_CS"/>
</dbReference>
<feature type="domain" description="Maltose/galactoside acetyltransferase" evidence="6">
    <location>
        <begin position="5"/>
        <end position="57"/>
    </location>
</feature>
<dbReference type="SUPFAM" id="SSF51161">
    <property type="entry name" value="Trimeric LpxA-like enzymes"/>
    <property type="match status" value="1"/>
</dbReference>
<dbReference type="InterPro" id="IPR024688">
    <property type="entry name" value="Mac_dom"/>
</dbReference>
<keyword evidence="2 5" id="KW-0808">Transferase</keyword>
<dbReference type="EC" id="2.3.1.-" evidence="5"/>
<dbReference type="Gene3D" id="2.160.10.10">
    <property type="entry name" value="Hexapeptide repeat proteins"/>
    <property type="match status" value="1"/>
</dbReference>
<evidence type="ECO:0000256" key="4">
    <source>
        <dbReference type="ARBA" id="ARBA00023315"/>
    </source>
</evidence>
<dbReference type="Proteomes" id="UP000216802">
    <property type="component" value="Unassembled WGS sequence"/>
</dbReference>
<evidence type="ECO:0000256" key="2">
    <source>
        <dbReference type="ARBA" id="ARBA00022679"/>
    </source>
</evidence>
<dbReference type="SMART" id="SM01266">
    <property type="entry name" value="Mac"/>
    <property type="match status" value="1"/>
</dbReference>
<name>A0A269YFN7_9LACO</name>
<keyword evidence="3" id="KW-0677">Repeat</keyword>
<dbReference type="FunFam" id="2.160.10.10:FF:000025">
    <property type="entry name" value="Hexapeptide-repeat containing-acetyltransferase"/>
    <property type="match status" value="1"/>
</dbReference>
<comment type="similarity">
    <text evidence="1 5">Belongs to the transferase hexapeptide repeat family.</text>
</comment>
<dbReference type="InterPro" id="IPR011004">
    <property type="entry name" value="Trimer_LpxA-like_sf"/>
</dbReference>
<dbReference type="InterPro" id="IPR039369">
    <property type="entry name" value="LacA-like"/>
</dbReference>
<keyword evidence="4 5" id="KW-0012">Acyltransferase</keyword>
<sequence>MPTEEQRMLAGKLYNVYGKDLAKKYAKKDHLLHQINFAEEGTDVQKRFKQLLGQSGSNVYFEPPFFCDFGKNIRVGDDVYCNTNAVFLDSGKITIGNRVLLGPRVNLFAAGHPIDAGVRNKWLGFAKPITIGDDVWIGGNATVNPGVTIGNNVVIGSGSVVTHDIPANSVAVGNPCQVIRPITAADKAEWEAQEAEYRQSLQ</sequence>
<evidence type="ECO:0000313" key="8">
    <source>
        <dbReference type="Proteomes" id="UP000216802"/>
    </source>
</evidence>
<evidence type="ECO:0000259" key="6">
    <source>
        <dbReference type="SMART" id="SM01266"/>
    </source>
</evidence>
<organism evidence="7 8">
    <name type="scientific">Lentilactobacillus parakefiri</name>
    <dbReference type="NCBI Taxonomy" id="152332"/>
    <lineage>
        <taxon>Bacteria</taxon>
        <taxon>Bacillati</taxon>
        <taxon>Bacillota</taxon>
        <taxon>Bacilli</taxon>
        <taxon>Lactobacillales</taxon>
        <taxon>Lactobacillaceae</taxon>
        <taxon>Lentilactobacillus</taxon>
    </lineage>
</organism>